<accession>A0A5B7TT04</accession>
<keyword evidence="4" id="KW-1185">Reference proteome</keyword>
<sequence>MQFKHPELLYALFLLIIPILIHLFQLRRFQKVAFTNVKFLKEVELQTRKSSQLKKFLVLFTRLLLFTAIILAFAQPFIVDSKSNNPTHTSIYLDNSFSMQAKGSEGQLLKRAVQDIIENTQQFEPINLYTNNNVYENLSAKELKNTLLEIEYYPIKTDLSAILFKIKNNIKKSKALHNIFLISDFQYYTNENKFEIDSLNSYFITQISPKQVSNLSIDSVYISDQNNETIQLTTLVKNYGNSKENISVSLYNNELLAGKSAINLAEEASGKINFNIPNSGKFNGKLQLDDENLTFDNELYFSMDRPEKINVTAIGSDNSFLSKIYTSDEFNFTSTTLNNLDYNTLNQQNLILLNELESISVALNSTLKSFTNNGGSLVIIPSLNMNLNSYNAALTSLKMGKVLGQVNSEIAVTTINFSHPLLKGVFEKQIKNFQYPNIKSHFRSNFTRASSIVDFEDGNSFISQTVTNKGKTYWLAAPISNQNSNFKNSPLIVPIFYNFGLYSHNLSQLYYTIGNLNTFEIPIQLSKDEVLHVSNEKEDYIPLQQINSDKVTITTETNPIQSGFTTILHNNTSIKQIAYNYNRQEGNLNYINVEDYFGDATNINYTSNVKEAFVNLSEVTKVTSYWQWFLIAAILFLIIEILLLKFL</sequence>
<name>A0A5B7TT04_9FLAO</name>
<reference evidence="3 4" key="1">
    <citation type="submission" date="2019-05" db="EMBL/GenBank/DDBJ databases">
        <title>Algicella ahnfeltiae gen. nov., sp. nov., a novel marine bacterium of the family Flavobacteriaceae isolated from a red alga.</title>
        <authorList>
            <person name="Nedashkovskaya O.I."/>
            <person name="Kukhlevskiy A.D."/>
            <person name="Kim S.-G."/>
            <person name="Zhukova N.V."/>
            <person name="Mikhailov V.V."/>
        </authorList>
    </citation>
    <scope>NUCLEOTIDE SEQUENCE [LARGE SCALE GENOMIC DNA]</scope>
    <source>
        <strain evidence="3 4">10Alg115</strain>
    </source>
</reference>
<evidence type="ECO:0000313" key="4">
    <source>
        <dbReference type="Proteomes" id="UP000306229"/>
    </source>
</evidence>
<dbReference type="KEGG" id="fbe:FF125_13200"/>
<dbReference type="InterPro" id="IPR011933">
    <property type="entry name" value="Double_TM_dom"/>
</dbReference>
<evidence type="ECO:0000256" key="1">
    <source>
        <dbReference type="SAM" id="Phobius"/>
    </source>
</evidence>
<dbReference type="EMBL" id="CP040749">
    <property type="protein sequence ID" value="QCX39348.1"/>
    <property type="molecule type" value="Genomic_DNA"/>
</dbReference>
<feature type="transmembrane region" description="Helical" evidence="1">
    <location>
        <begin position="56"/>
        <end position="78"/>
    </location>
</feature>
<evidence type="ECO:0000313" key="3">
    <source>
        <dbReference type="EMBL" id="QCX39348.1"/>
    </source>
</evidence>
<evidence type="ECO:0000259" key="2">
    <source>
        <dbReference type="Pfam" id="PF07584"/>
    </source>
</evidence>
<feature type="transmembrane region" description="Helical" evidence="1">
    <location>
        <begin position="625"/>
        <end position="644"/>
    </location>
</feature>
<protein>
    <recommendedName>
        <fullName evidence="2">Aerotolerance regulator N-terminal domain-containing protein</fullName>
    </recommendedName>
</protein>
<feature type="transmembrane region" description="Helical" evidence="1">
    <location>
        <begin position="6"/>
        <end position="24"/>
    </location>
</feature>
<dbReference type="NCBIfam" id="TIGR02226">
    <property type="entry name" value="two_anch"/>
    <property type="match status" value="1"/>
</dbReference>
<dbReference type="OrthoDB" id="9810200at2"/>
<dbReference type="Pfam" id="PF07584">
    <property type="entry name" value="BatA"/>
    <property type="match status" value="1"/>
</dbReference>
<gene>
    <name evidence="3" type="ORF">FF125_13200</name>
</gene>
<keyword evidence="1" id="KW-0812">Transmembrane</keyword>
<keyword evidence="1" id="KW-0472">Membrane</keyword>
<dbReference type="AlphaFoldDB" id="A0A5B7TT04"/>
<dbReference type="PANTHER" id="PTHR37464">
    <property type="entry name" value="BLL2463 PROTEIN"/>
    <property type="match status" value="1"/>
</dbReference>
<keyword evidence="1" id="KW-1133">Transmembrane helix</keyword>
<dbReference type="SUPFAM" id="SSF52317">
    <property type="entry name" value="Class I glutamine amidotransferase-like"/>
    <property type="match status" value="1"/>
</dbReference>
<organism evidence="3 4">
    <name type="scientific">Aureibaculum algae</name>
    <dbReference type="NCBI Taxonomy" id="2584122"/>
    <lineage>
        <taxon>Bacteria</taxon>
        <taxon>Pseudomonadati</taxon>
        <taxon>Bacteroidota</taxon>
        <taxon>Flavobacteriia</taxon>
        <taxon>Flavobacteriales</taxon>
        <taxon>Flavobacteriaceae</taxon>
        <taxon>Aureibaculum</taxon>
    </lineage>
</organism>
<dbReference type="Proteomes" id="UP000306229">
    <property type="component" value="Chromosome"/>
</dbReference>
<dbReference type="InterPro" id="IPR029062">
    <property type="entry name" value="Class_I_gatase-like"/>
</dbReference>
<feature type="domain" description="Aerotolerance regulator N-terminal" evidence="2">
    <location>
        <begin position="1"/>
        <end position="76"/>
    </location>
</feature>
<dbReference type="PANTHER" id="PTHR37464:SF1">
    <property type="entry name" value="BLL2463 PROTEIN"/>
    <property type="match status" value="1"/>
</dbReference>
<dbReference type="RefSeq" id="WP_138950207.1">
    <property type="nucleotide sequence ID" value="NZ_CP040749.1"/>
</dbReference>
<proteinExistence type="predicted"/>
<dbReference type="InterPro" id="IPR024163">
    <property type="entry name" value="Aerotolerance_reg_N"/>
</dbReference>